<feature type="region of interest" description="Disordered" evidence="1">
    <location>
        <begin position="620"/>
        <end position="683"/>
    </location>
</feature>
<dbReference type="EMBL" id="KB468124">
    <property type="protein sequence ID" value="PCH42072.1"/>
    <property type="molecule type" value="Genomic_DNA"/>
</dbReference>
<dbReference type="OMA" id="DVWRRWE"/>
<dbReference type="OrthoDB" id="3244370at2759"/>
<name>A0A2H3JIQ9_WOLCO</name>
<accession>A0A2H3JIQ9</accession>
<dbReference type="AlphaFoldDB" id="A0A2H3JIQ9"/>
<feature type="region of interest" description="Disordered" evidence="1">
    <location>
        <begin position="426"/>
        <end position="448"/>
    </location>
</feature>
<gene>
    <name evidence="2" type="ORF">WOLCODRAFT_137675</name>
</gene>
<feature type="region of interest" description="Disordered" evidence="1">
    <location>
        <begin position="465"/>
        <end position="488"/>
    </location>
</feature>
<feature type="compositionally biased region" description="Basic and acidic residues" evidence="1">
    <location>
        <begin position="346"/>
        <end position="362"/>
    </location>
</feature>
<protein>
    <recommendedName>
        <fullName evidence="4">PX domain-containing protein</fullName>
    </recommendedName>
</protein>
<evidence type="ECO:0000313" key="2">
    <source>
        <dbReference type="EMBL" id="PCH42072.1"/>
    </source>
</evidence>
<evidence type="ECO:0000313" key="3">
    <source>
        <dbReference type="Proteomes" id="UP000218811"/>
    </source>
</evidence>
<feature type="compositionally biased region" description="Low complexity" evidence="1">
    <location>
        <begin position="278"/>
        <end position="292"/>
    </location>
</feature>
<feature type="compositionally biased region" description="Polar residues" evidence="1">
    <location>
        <begin position="620"/>
        <end position="632"/>
    </location>
</feature>
<feature type="compositionally biased region" description="Polar residues" evidence="1">
    <location>
        <begin position="475"/>
        <end position="488"/>
    </location>
</feature>
<feature type="compositionally biased region" description="Acidic residues" evidence="1">
    <location>
        <begin position="427"/>
        <end position="437"/>
    </location>
</feature>
<dbReference type="STRING" id="742152.A0A2H3JIQ9"/>
<dbReference type="Proteomes" id="UP000218811">
    <property type="component" value="Unassembled WGS sequence"/>
</dbReference>
<organism evidence="2 3">
    <name type="scientific">Wolfiporia cocos (strain MD-104)</name>
    <name type="common">Brown rot fungus</name>
    <dbReference type="NCBI Taxonomy" id="742152"/>
    <lineage>
        <taxon>Eukaryota</taxon>
        <taxon>Fungi</taxon>
        <taxon>Dikarya</taxon>
        <taxon>Basidiomycota</taxon>
        <taxon>Agaricomycotina</taxon>
        <taxon>Agaricomycetes</taxon>
        <taxon>Polyporales</taxon>
        <taxon>Phaeolaceae</taxon>
        <taxon>Wolfiporia</taxon>
    </lineage>
</organism>
<evidence type="ECO:0000256" key="1">
    <source>
        <dbReference type="SAM" id="MobiDB-lite"/>
    </source>
</evidence>
<feature type="compositionally biased region" description="Low complexity" evidence="1">
    <location>
        <begin position="465"/>
        <end position="474"/>
    </location>
</feature>
<proteinExistence type="predicted"/>
<feature type="region of interest" description="Disordered" evidence="1">
    <location>
        <begin position="272"/>
        <end position="299"/>
    </location>
</feature>
<feature type="region of interest" description="Disordered" evidence="1">
    <location>
        <begin position="557"/>
        <end position="593"/>
    </location>
</feature>
<keyword evidence="3" id="KW-1185">Reference proteome</keyword>
<evidence type="ECO:0008006" key="4">
    <source>
        <dbReference type="Google" id="ProtNLM"/>
    </source>
</evidence>
<feature type="compositionally biased region" description="Polar residues" evidence="1">
    <location>
        <begin position="670"/>
        <end position="682"/>
    </location>
</feature>
<sequence length="796" mass="84898">MSTLLYSGDMLGGPGTGALGGPPMQHNYKRAVFRAAPQDFAVEVLPATKFGSGYCYGMRIYPLSERERDGVLHDDRSSSAHSTSSGGSMHTAYDVWRRWEDCLYFQDMLESEYALMARTKRARLAAGKGVKKNGIYVRADAAASFESLPPGPDARTIAKDIHEIVPRLTKKGTFFRAGPATIAQRSKEFKDMIEALTADDVPMLIRELREARVVRDFFGYWRRDRDLVRKASDARPASAGSAADLARASTTSAFSMYFSSSTASVPLTMPMSAPPRPRVMSSSSGSTSASSGDAHARGLPFSVSDRGSLALTLSPLADDAGAVDVPPGPRSATSRIPSIRWTRRAQGRDGAHGAEEKEKDEAYAHVEEVPVLLARGLGALPEEREAEAESQLAAALGDVVLAAGPPPRPPETRGGRTANCIVFSPMQEEEEEEEEEEGAGHEYGEEDGSAEEGYALPAVLDTDSAQYSQADSASPVTPGTSRPPSMAPSTLTFSELGEFDRADWRMSSLSADSLVAGFGAPSCAPARNGHGYRASIATMNSLVSGASVDAVLPRRWSPPPVAGAGGSAEPAHRTQPGGARRPPSALSIVPPPPLHALEDEVEYDPQEELLDAYFYDPSMRSASPADSAQSHACDSLGFPRPPSSVPAARQFHLPWSEPGSAPDSPARPGSASTSVTSPTSLSGGHETITIKAMLNDSIVLLRAGLATPLAEVRERLRDKFARQEGVPLPETFVIGYVPQGERARQGSGRARSNSCSTVGTENVNLLRFVSSDEEWQTAVAGCAAKLTIRVFHTRPQ</sequence>
<reference evidence="2 3" key="1">
    <citation type="journal article" date="2012" name="Science">
        <title>The Paleozoic origin of enzymatic lignin decomposition reconstructed from 31 fungal genomes.</title>
        <authorList>
            <person name="Floudas D."/>
            <person name="Binder M."/>
            <person name="Riley R."/>
            <person name="Barry K."/>
            <person name="Blanchette R.A."/>
            <person name="Henrissat B."/>
            <person name="Martinez A.T."/>
            <person name="Otillar R."/>
            <person name="Spatafora J.W."/>
            <person name="Yadav J.S."/>
            <person name="Aerts A."/>
            <person name="Benoit I."/>
            <person name="Boyd A."/>
            <person name="Carlson A."/>
            <person name="Copeland A."/>
            <person name="Coutinho P.M."/>
            <person name="de Vries R.P."/>
            <person name="Ferreira P."/>
            <person name="Findley K."/>
            <person name="Foster B."/>
            <person name="Gaskell J."/>
            <person name="Glotzer D."/>
            <person name="Gorecki P."/>
            <person name="Heitman J."/>
            <person name="Hesse C."/>
            <person name="Hori C."/>
            <person name="Igarashi K."/>
            <person name="Jurgens J.A."/>
            <person name="Kallen N."/>
            <person name="Kersten P."/>
            <person name="Kohler A."/>
            <person name="Kuees U."/>
            <person name="Kumar T.K.A."/>
            <person name="Kuo A."/>
            <person name="LaButti K."/>
            <person name="Larrondo L.F."/>
            <person name="Lindquist E."/>
            <person name="Ling A."/>
            <person name="Lombard V."/>
            <person name="Lucas S."/>
            <person name="Lundell T."/>
            <person name="Martin R."/>
            <person name="McLaughlin D.J."/>
            <person name="Morgenstern I."/>
            <person name="Morin E."/>
            <person name="Murat C."/>
            <person name="Nagy L.G."/>
            <person name="Nolan M."/>
            <person name="Ohm R.A."/>
            <person name="Patyshakuliyeva A."/>
            <person name="Rokas A."/>
            <person name="Ruiz-Duenas F.J."/>
            <person name="Sabat G."/>
            <person name="Salamov A."/>
            <person name="Samejima M."/>
            <person name="Schmutz J."/>
            <person name="Slot J.C."/>
            <person name="St John F."/>
            <person name="Stenlid J."/>
            <person name="Sun H."/>
            <person name="Sun S."/>
            <person name="Syed K."/>
            <person name="Tsang A."/>
            <person name="Wiebenga A."/>
            <person name="Young D."/>
            <person name="Pisabarro A."/>
            <person name="Eastwood D.C."/>
            <person name="Martin F."/>
            <person name="Cullen D."/>
            <person name="Grigoriev I.V."/>
            <person name="Hibbett D.S."/>
        </authorList>
    </citation>
    <scope>NUCLEOTIDE SEQUENCE [LARGE SCALE GENOMIC DNA]</scope>
    <source>
        <strain evidence="2 3">MD-104</strain>
    </source>
</reference>
<feature type="region of interest" description="Disordered" evidence="1">
    <location>
        <begin position="318"/>
        <end position="362"/>
    </location>
</feature>